<sequence>MEKLIIFTDMGDTIVDEATQVFDGNGDVVLAEPIDNAIQMLKTLKESGHTIALVADGTVKSFENIIDYLGIHDVFDTKVISESLGTRKPDLLMFQKALDNLNLQEDDKKNIIMFGNNLKRDILGANEFGIGSVWLRRFPRYTLVPEAEVEIPDHIIRTPDDLINLVKYIESTREVLAFN</sequence>
<organism evidence="2 3">
    <name type="scientific">Enterococcus asini</name>
    <dbReference type="NCBI Taxonomy" id="57732"/>
    <lineage>
        <taxon>Bacteria</taxon>
        <taxon>Bacillati</taxon>
        <taxon>Bacillota</taxon>
        <taxon>Bacilli</taxon>
        <taxon>Lactobacillales</taxon>
        <taxon>Enterococcaceae</taxon>
        <taxon>Enterococcus</taxon>
    </lineage>
</organism>
<dbReference type="InterPro" id="IPR023214">
    <property type="entry name" value="HAD_sf"/>
</dbReference>
<accession>A0AAW8TVJ7</accession>
<comment type="caution">
    <text evidence="2">The sequence shown here is derived from an EMBL/GenBank/DDBJ whole genome shotgun (WGS) entry which is preliminary data.</text>
</comment>
<evidence type="ECO:0000256" key="1">
    <source>
        <dbReference type="ARBA" id="ARBA00022801"/>
    </source>
</evidence>
<keyword evidence="1 2" id="KW-0378">Hydrolase</keyword>
<dbReference type="GO" id="GO:0016787">
    <property type="term" value="F:hydrolase activity"/>
    <property type="evidence" value="ECO:0007669"/>
    <property type="project" value="UniProtKB-KW"/>
</dbReference>
<dbReference type="InterPro" id="IPR051540">
    <property type="entry name" value="S-2-haloacid_dehalogenase"/>
</dbReference>
<dbReference type="PANTHER" id="PTHR43316">
    <property type="entry name" value="HYDROLASE, HALOACID DELAHOGENASE-RELATED"/>
    <property type="match status" value="1"/>
</dbReference>
<dbReference type="EMBL" id="JARQBJ010000001">
    <property type="protein sequence ID" value="MDT2808972.1"/>
    <property type="molecule type" value="Genomic_DNA"/>
</dbReference>
<dbReference type="SUPFAM" id="SSF56784">
    <property type="entry name" value="HAD-like"/>
    <property type="match status" value="1"/>
</dbReference>
<protein>
    <submittedName>
        <fullName evidence="2">HAD family hydrolase</fullName>
    </submittedName>
</protein>
<evidence type="ECO:0000313" key="2">
    <source>
        <dbReference type="EMBL" id="MDT2808972.1"/>
    </source>
</evidence>
<dbReference type="AlphaFoldDB" id="A0AAW8TVJ7"/>
<reference evidence="2" key="1">
    <citation type="submission" date="2023-03" db="EMBL/GenBank/DDBJ databases">
        <authorList>
            <person name="Shen W."/>
            <person name="Cai J."/>
        </authorList>
    </citation>
    <scope>NUCLEOTIDE SEQUENCE</scope>
    <source>
        <strain evidence="2">B226-2</strain>
    </source>
</reference>
<evidence type="ECO:0000313" key="3">
    <source>
        <dbReference type="Proteomes" id="UP001256711"/>
    </source>
</evidence>
<dbReference type="Pfam" id="PF13419">
    <property type="entry name" value="HAD_2"/>
    <property type="match status" value="1"/>
</dbReference>
<dbReference type="InterPro" id="IPR041492">
    <property type="entry name" value="HAD_2"/>
</dbReference>
<dbReference type="InterPro" id="IPR036412">
    <property type="entry name" value="HAD-like_sf"/>
</dbReference>
<name>A0AAW8TVJ7_9ENTE</name>
<proteinExistence type="predicted"/>
<dbReference type="Gene3D" id="3.40.50.1000">
    <property type="entry name" value="HAD superfamily/HAD-like"/>
    <property type="match status" value="1"/>
</dbReference>
<gene>
    <name evidence="2" type="ORF">P7H43_00455</name>
</gene>
<dbReference type="RefSeq" id="WP_270596220.1">
    <property type="nucleotide sequence ID" value="NZ_JAQESC010000001.1"/>
</dbReference>
<dbReference type="Proteomes" id="UP001256711">
    <property type="component" value="Unassembled WGS sequence"/>
</dbReference>